<evidence type="ECO:0008006" key="3">
    <source>
        <dbReference type="Google" id="ProtNLM"/>
    </source>
</evidence>
<proteinExistence type="predicted"/>
<name>A0A2H3JP91_WOLCO</name>
<evidence type="ECO:0000313" key="1">
    <source>
        <dbReference type="EMBL" id="PCH40619.1"/>
    </source>
</evidence>
<dbReference type="GO" id="GO:0005634">
    <property type="term" value="C:nucleus"/>
    <property type="evidence" value="ECO:0007669"/>
    <property type="project" value="TreeGrafter"/>
</dbReference>
<dbReference type="PANTHER" id="PTHR31285">
    <property type="entry name" value="NICOTINAMIDE MONONUCLEOTIDE ADENYLYLTRANSFERASE"/>
    <property type="match status" value="1"/>
</dbReference>
<reference evidence="1 2" key="1">
    <citation type="journal article" date="2012" name="Science">
        <title>The Paleozoic origin of enzymatic lignin decomposition reconstructed from 31 fungal genomes.</title>
        <authorList>
            <person name="Floudas D."/>
            <person name="Binder M."/>
            <person name="Riley R."/>
            <person name="Barry K."/>
            <person name="Blanchette R.A."/>
            <person name="Henrissat B."/>
            <person name="Martinez A.T."/>
            <person name="Otillar R."/>
            <person name="Spatafora J.W."/>
            <person name="Yadav J.S."/>
            <person name="Aerts A."/>
            <person name="Benoit I."/>
            <person name="Boyd A."/>
            <person name="Carlson A."/>
            <person name="Copeland A."/>
            <person name="Coutinho P.M."/>
            <person name="de Vries R.P."/>
            <person name="Ferreira P."/>
            <person name="Findley K."/>
            <person name="Foster B."/>
            <person name="Gaskell J."/>
            <person name="Glotzer D."/>
            <person name="Gorecki P."/>
            <person name="Heitman J."/>
            <person name="Hesse C."/>
            <person name="Hori C."/>
            <person name="Igarashi K."/>
            <person name="Jurgens J.A."/>
            <person name="Kallen N."/>
            <person name="Kersten P."/>
            <person name="Kohler A."/>
            <person name="Kuees U."/>
            <person name="Kumar T.K.A."/>
            <person name="Kuo A."/>
            <person name="LaButti K."/>
            <person name="Larrondo L.F."/>
            <person name="Lindquist E."/>
            <person name="Ling A."/>
            <person name="Lombard V."/>
            <person name="Lucas S."/>
            <person name="Lundell T."/>
            <person name="Martin R."/>
            <person name="McLaughlin D.J."/>
            <person name="Morgenstern I."/>
            <person name="Morin E."/>
            <person name="Murat C."/>
            <person name="Nagy L.G."/>
            <person name="Nolan M."/>
            <person name="Ohm R.A."/>
            <person name="Patyshakuliyeva A."/>
            <person name="Rokas A."/>
            <person name="Ruiz-Duenas F.J."/>
            <person name="Sabat G."/>
            <person name="Salamov A."/>
            <person name="Samejima M."/>
            <person name="Schmutz J."/>
            <person name="Slot J.C."/>
            <person name="St John F."/>
            <person name="Stenlid J."/>
            <person name="Sun H."/>
            <person name="Sun S."/>
            <person name="Syed K."/>
            <person name="Tsang A."/>
            <person name="Wiebenga A."/>
            <person name="Young D."/>
            <person name="Pisabarro A."/>
            <person name="Eastwood D.C."/>
            <person name="Martin F."/>
            <person name="Cullen D."/>
            <person name="Grigoriev I.V."/>
            <person name="Hibbett D.S."/>
        </authorList>
    </citation>
    <scope>NUCLEOTIDE SEQUENCE [LARGE SCALE GENOMIC DNA]</scope>
    <source>
        <strain evidence="1 2">MD-104</strain>
    </source>
</reference>
<protein>
    <recommendedName>
        <fullName evidence="3">Nucleotidylyl transferase</fullName>
    </recommendedName>
</protein>
<dbReference type="EMBL" id="KB468054">
    <property type="protein sequence ID" value="PCH40619.1"/>
    <property type="molecule type" value="Genomic_DNA"/>
</dbReference>
<dbReference type="Gene3D" id="3.40.50.620">
    <property type="entry name" value="HUPs"/>
    <property type="match status" value="1"/>
</dbReference>
<dbReference type="InterPro" id="IPR014729">
    <property type="entry name" value="Rossmann-like_a/b/a_fold"/>
</dbReference>
<dbReference type="OMA" id="SRICIMV"/>
<dbReference type="PANTHER" id="PTHR31285:SF0">
    <property type="entry name" value="NICOTINAMIDE MONONUCLEOTIDE ADENYLYLTRANSFERASE"/>
    <property type="match status" value="1"/>
</dbReference>
<organism evidence="1 2">
    <name type="scientific">Wolfiporia cocos (strain MD-104)</name>
    <name type="common">Brown rot fungus</name>
    <dbReference type="NCBI Taxonomy" id="742152"/>
    <lineage>
        <taxon>Eukaryota</taxon>
        <taxon>Fungi</taxon>
        <taxon>Dikarya</taxon>
        <taxon>Basidiomycota</taxon>
        <taxon>Agaricomycotina</taxon>
        <taxon>Agaricomycetes</taxon>
        <taxon>Polyporales</taxon>
        <taxon>Phaeolaceae</taxon>
        <taxon>Wolfiporia</taxon>
    </lineage>
</organism>
<dbReference type="GO" id="GO:0005737">
    <property type="term" value="C:cytoplasm"/>
    <property type="evidence" value="ECO:0007669"/>
    <property type="project" value="TreeGrafter"/>
</dbReference>
<dbReference type="Proteomes" id="UP000218811">
    <property type="component" value="Unassembled WGS sequence"/>
</dbReference>
<dbReference type="AlphaFoldDB" id="A0A2H3JP91"/>
<dbReference type="OrthoDB" id="5591297at2759"/>
<dbReference type="STRING" id="742152.A0A2H3JP91"/>
<dbReference type="GO" id="GO:0016887">
    <property type="term" value="F:ATP hydrolysis activity"/>
    <property type="evidence" value="ECO:0007669"/>
    <property type="project" value="TreeGrafter"/>
</dbReference>
<keyword evidence="2" id="KW-1185">Reference proteome</keyword>
<dbReference type="GO" id="GO:0000309">
    <property type="term" value="F:nicotinamide-nucleotide adenylyltransferase activity"/>
    <property type="evidence" value="ECO:0007669"/>
    <property type="project" value="TreeGrafter"/>
</dbReference>
<gene>
    <name evidence="1" type="ORF">WOLCODRAFT_159299</name>
</gene>
<accession>A0A2H3JP91</accession>
<evidence type="ECO:0000313" key="2">
    <source>
        <dbReference type="Proteomes" id="UP000218811"/>
    </source>
</evidence>
<sequence>MAALSTFIERVHADLSPVELVYTSHEHWPRAQPSLPSPRHLSSRICIMVLDSFNPPARAHLALANVLCLPAVHSDLADTADYGVKLPLLSMHSCSRGTHCAGVNTRADTVYDNVAVGIIHVPTLVGKSSALLAHLRHHSSAVPDTSAPQLATGHDASLSMQPQLLAFLVGMDTLERLFAPHFYESEEVMIASLRQFFSSDGDNACIVCACRSLRPLHQKNEAGRKLMQDTEEYLQLGIVSVIDIAETERLISSTMVH</sequence>